<evidence type="ECO:0000259" key="1">
    <source>
        <dbReference type="Pfam" id="PF04266"/>
    </source>
</evidence>
<dbReference type="CDD" id="cd06554">
    <property type="entry name" value="ASCH_ASC-1_like"/>
    <property type="match status" value="1"/>
</dbReference>
<evidence type="ECO:0000313" key="2">
    <source>
        <dbReference type="EMBL" id="QEC57521.1"/>
    </source>
</evidence>
<sequence>MLRKNNKGKTEAKALSLLQPWASLVVTGIKKIETRSWQTAYRGTLFVHASLGKKGKVLVNEPPFSKYIPDFDALPFGAVIGQVNLDEIVPVEKLFYSDAMLNTLTLEEKAFGDYTKGRYAWLLSEPVMFDKPIPMKGGLGLWKFINE</sequence>
<dbReference type="Pfam" id="PF04266">
    <property type="entry name" value="ASCH"/>
    <property type="match status" value="1"/>
</dbReference>
<accession>A0A5B8ULD8</accession>
<dbReference type="SUPFAM" id="SSF88697">
    <property type="entry name" value="PUA domain-like"/>
    <property type="match status" value="1"/>
</dbReference>
<dbReference type="InterPro" id="IPR007374">
    <property type="entry name" value="ASCH_domain"/>
</dbReference>
<evidence type="ECO:0000313" key="3">
    <source>
        <dbReference type="Proteomes" id="UP000321204"/>
    </source>
</evidence>
<dbReference type="EMBL" id="CP042433">
    <property type="protein sequence ID" value="QEC57521.1"/>
    <property type="molecule type" value="Genomic_DNA"/>
</dbReference>
<organism evidence="2 3">
    <name type="scientific">Flavisolibacter ginsenosidimutans</name>
    <dbReference type="NCBI Taxonomy" id="661481"/>
    <lineage>
        <taxon>Bacteria</taxon>
        <taxon>Pseudomonadati</taxon>
        <taxon>Bacteroidota</taxon>
        <taxon>Chitinophagia</taxon>
        <taxon>Chitinophagales</taxon>
        <taxon>Chitinophagaceae</taxon>
        <taxon>Flavisolibacter</taxon>
    </lineage>
</organism>
<dbReference type="Gene3D" id="2.30.130.30">
    <property type="entry name" value="Hypothetical protein"/>
    <property type="match status" value="1"/>
</dbReference>
<gene>
    <name evidence="2" type="ORF">FSB75_16970</name>
</gene>
<dbReference type="InterPro" id="IPR015947">
    <property type="entry name" value="PUA-like_sf"/>
</dbReference>
<proteinExistence type="predicted"/>
<dbReference type="OrthoDB" id="359066at2"/>
<dbReference type="RefSeq" id="WP_146789935.1">
    <property type="nucleotide sequence ID" value="NZ_BAABIO010000003.1"/>
</dbReference>
<keyword evidence="3" id="KW-1185">Reference proteome</keyword>
<reference evidence="2 3" key="1">
    <citation type="journal article" date="2015" name="Int. J. Syst. Evol. Microbiol.">
        <title>Flavisolibacter ginsenosidimutans sp. nov., with ginsenoside-converting activity isolated from soil used for cultivating ginseng.</title>
        <authorList>
            <person name="Zhao Y."/>
            <person name="Liu Q."/>
            <person name="Kang M.S."/>
            <person name="Jin F."/>
            <person name="Yu H."/>
            <person name="Im W.T."/>
        </authorList>
    </citation>
    <scope>NUCLEOTIDE SEQUENCE [LARGE SCALE GENOMIC DNA]</scope>
    <source>
        <strain evidence="2 3">Gsoil 636</strain>
    </source>
</reference>
<dbReference type="AlphaFoldDB" id="A0A5B8ULD8"/>
<name>A0A5B8ULD8_9BACT</name>
<protein>
    <submittedName>
        <fullName evidence="2">ASCH domain-containing protein</fullName>
    </submittedName>
</protein>
<dbReference type="KEGG" id="fgg:FSB75_16970"/>
<feature type="domain" description="ASCH" evidence="1">
    <location>
        <begin position="15"/>
        <end position="100"/>
    </location>
</feature>
<dbReference type="Proteomes" id="UP000321204">
    <property type="component" value="Chromosome"/>
</dbReference>